<feature type="region of interest" description="Disordered" evidence="2">
    <location>
        <begin position="388"/>
        <end position="455"/>
    </location>
</feature>
<evidence type="ECO:0000256" key="1">
    <source>
        <dbReference type="PROSITE-ProRule" id="PRU00288"/>
    </source>
</evidence>
<dbReference type="InterPro" id="IPR037278">
    <property type="entry name" value="ARFGAP/RecO"/>
</dbReference>
<feature type="compositionally biased region" description="Polar residues" evidence="2">
    <location>
        <begin position="388"/>
        <end position="435"/>
    </location>
</feature>
<evidence type="ECO:0000259" key="4">
    <source>
        <dbReference type="PROSITE" id="PS50115"/>
    </source>
</evidence>
<keyword evidence="1" id="KW-0862">Zinc</keyword>
<dbReference type="SMART" id="SM00165">
    <property type="entry name" value="UBA"/>
    <property type="match status" value="1"/>
</dbReference>
<dbReference type="GO" id="GO:0005096">
    <property type="term" value="F:GTPase activator activity"/>
    <property type="evidence" value="ECO:0007669"/>
    <property type="project" value="InterPro"/>
</dbReference>
<feature type="region of interest" description="Disordered" evidence="2">
    <location>
        <begin position="626"/>
        <end position="647"/>
    </location>
</feature>
<dbReference type="InterPro" id="IPR009060">
    <property type="entry name" value="UBA-like_sf"/>
</dbReference>
<feature type="compositionally biased region" description="Polar residues" evidence="2">
    <location>
        <begin position="134"/>
        <end position="148"/>
    </location>
</feature>
<dbReference type="InterPro" id="IPR038508">
    <property type="entry name" value="ArfGAP_dom_sf"/>
</dbReference>
<dbReference type="PRINTS" id="PR00405">
    <property type="entry name" value="REVINTRACTNG"/>
</dbReference>
<protein>
    <recommendedName>
        <fullName evidence="7">Arf-GAP domain-containing protein</fullName>
    </recommendedName>
</protein>
<dbReference type="SUPFAM" id="SSF57863">
    <property type="entry name" value="ArfGap/RecO-like zinc finger"/>
    <property type="match status" value="1"/>
</dbReference>
<feature type="region of interest" description="Disordered" evidence="2">
    <location>
        <begin position="473"/>
        <end position="556"/>
    </location>
</feature>
<dbReference type="Proteomes" id="UP000503462">
    <property type="component" value="Chromosome 4"/>
</dbReference>
<feature type="region of interest" description="Disordered" evidence="2">
    <location>
        <begin position="585"/>
        <end position="605"/>
    </location>
</feature>
<feature type="region of interest" description="Disordered" evidence="2">
    <location>
        <begin position="130"/>
        <end position="163"/>
    </location>
</feature>
<evidence type="ECO:0000313" key="6">
    <source>
        <dbReference type="Proteomes" id="UP000503462"/>
    </source>
</evidence>
<dbReference type="PROSITE" id="PS50115">
    <property type="entry name" value="ARFGAP"/>
    <property type="match status" value="1"/>
</dbReference>
<name>A0A6H0Y064_9PEZI</name>
<feature type="domain" description="UBA" evidence="3">
    <location>
        <begin position="212"/>
        <end position="252"/>
    </location>
</feature>
<dbReference type="AlphaFoldDB" id="A0A6H0Y064"/>
<evidence type="ECO:0008006" key="7">
    <source>
        <dbReference type="Google" id="ProtNLM"/>
    </source>
</evidence>
<dbReference type="InterPro" id="IPR001164">
    <property type="entry name" value="ArfGAP_dom"/>
</dbReference>
<feature type="compositionally biased region" description="Polar residues" evidence="2">
    <location>
        <begin position="446"/>
        <end position="455"/>
    </location>
</feature>
<sequence>MATAISKRQQARNERALQDMTKTVPGNDRCADCATKNPSWASWNLGIFLCMRCAALHRKLGTHVSKVKSLSMDSWSVEQVENMRKMGNVNSNRQLNPQNATPQIPVDVDEVDAAIEKYIRQKYEQHAFMPGSRSAPTTRQNTGSTRTSFGDEPPPLPPKPGRQWGFLRSASSTIPKSKYEAPISSAYTVEERGSKSKAGHLFGMRITSVGNNFDQKLNMLKEMGFPDAKQNTDILKNTDGNLDRAVEILSRLNDAGLSELAPRPLPKTGFNGLTMSKTRQAPQADENIWEVKASKRSATAPLPQIPVEERSQSTEQTNAWNPFVQPDPSQAMAGAFQNMHVSQPAPLQTTHNFIPGQQPLSVQTTGNPWGMYMQPQHAMSVPAIPQPWNQGSPIHPGYTTNPFLQSTASPNSMTSSNPWSQQMNSQAGTPATAHSNPFGLPGVESTAVQPPQGVQDQSNAQAYALNTQVYQTTPMQNSPFNSQQSQQQYGIPAQNSPFSATTQAQSFYANPPQLSQSPAPYLTPLPQSQSVTPVSAASPNPFQQQMAGYPQQAANRHDKSSIMALYHYPQIAPQRQLQTLPEDSVTAPITPQPQQPAYSSGSMNPFAQQQNTIATHVSRESRDFQGMVQDGRHSPDAFAGLSSRFAR</sequence>
<dbReference type="OrthoDB" id="10266696at2759"/>
<dbReference type="Pfam" id="PF00627">
    <property type="entry name" value="UBA"/>
    <property type="match status" value="1"/>
</dbReference>
<gene>
    <name evidence="5" type="ORF">AMS68_005776</name>
</gene>
<evidence type="ECO:0000259" key="3">
    <source>
        <dbReference type="PROSITE" id="PS50030"/>
    </source>
</evidence>
<evidence type="ECO:0000313" key="5">
    <source>
        <dbReference type="EMBL" id="QIX00259.1"/>
    </source>
</evidence>
<dbReference type="Pfam" id="PF01412">
    <property type="entry name" value="ArfGap"/>
    <property type="match status" value="1"/>
</dbReference>
<dbReference type="PANTHER" id="PTHR45705:SF7">
    <property type="entry name" value="ACTIVATING PROTEIN FOR ARF, PUTATIVE (AFU_ORTHOLOGUE AFUA_4G09120)-RELATED"/>
    <property type="match status" value="1"/>
</dbReference>
<accession>A0A6H0Y064</accession>
<dbReference type="InterPro" id="IPR051718">
    <property type="entry name" value="ARF_GTPase-activating"/>
</dbReference>
<dbReference type="GO" id="GO:0008270">
    <property type="term" value="F:zinc ion binding"/>
    <property type="evidence" value="ECO:0007669"/>
    <property type="project" value="UniProtKB-KW"/>
</dbReference>
<organism evidence="5 6">
    <name type="scientific">Peltaster fructicola</name>
    <dbReference type="NCBI Taxonomy" id="286661"/>
    <lineage>
        <taxon>Eukaryota</taxon>
        <taxon>Fungi</taxon>
        <taxon>Dikarya</taxon>
        <taxon>Ascomycota</taxon>
        <taxon>Pezizomycotina</taxon>
        <taxon>Dothideomycetes</taxon>
        <taxon>Dothideomycetes incertae sedis</taxon>
        <taxon>Peltaster</taxon>
    </lineage>
</organism>
<dbReference type="Gene3D" id="1.10.8.10">
    <property type="entry name" value="DNA helicase RuvA subunit, C-terminal domain"/>
    <property type="match status" value="1"/>
</dbReference>
<dbReference type="FunFam" id="1.10.220.150:FF:000026">
    <property type="entry name" value="GTPase activating protein for Arf, putative"/>
    <property type="match status" value="1"/>
</dbReference>
<dbReference type="PANTHER" id="PTHR45705">
    <property type="entry name" value="FI20236P1"/>
    <property type="match status" value="1"/>
</dbReference>
<dbReference type="SUPFAM" id="SSF46934">
    <property type="entry name" value="UBA-like"/>
    <property type="match status" value="1"/>
</dbReference>
<dbReference type="EMBL" id="CP051142">
    <property type="protein sequence ID" value="QIX00259.1"/>
    <property type="molecule type" value="Genomic_DNA"/>
</dbReference>
<dbReference type="Gene3D" id="1.10.220.150">
    <property type="entry name" value="Arf GTPase activating protein"/>
    <property type="match status" value="1"/>
</dbReference>
<dbReference type="PROSITE" id="PS50030">
    <property type="entry name" value="UBA"/>
    <property type="match status" value="1"/>
</dbReference>
<keyword evidence="6" id="KW-1185">Reference proteome</keyword>
<feature type="compositionally biased region" description="Polar residues" evidence="2">
    <location>
        <begin position="493"/>
        <end position="518"/>
    </location>
</feature>
<keyword evidence="1" id="KW-0479">Metal-binding</keyword>
<feature type="compositionally biased region" description="Polar residues" evidence="2">
    <location>
        <begin position="525"/>
        <end position="546"/>
    </location>
</feature>
<proteinExistence type="predicted"/>
<reference evidence="5 6" key="1">
    <citation type="journal article" date="2016" name="Sci. Rep.">
        <title>Peltaster fructicola genome reveals evolution from an invasive phytopathogen to an ectophytic parasite.</title>
        <authorList>
            <person name="Xu C."/>
            <person name="Chen H."/>
            <person name="Gleason M.L."/>
            <person name="Xu J.R."/>
            <person name="Liu H."/>
            <person name="Zhang R."/>
            <person name="Sun G."/>
        </authorList>
    </citation>
    <scope>NUCLEOTIDE SEQUENCE [LARGE SCALE GENOMIC DNA]</scope>
    <source>
        <strain evidence="5 6">LNHT1506</strain>
    </source>
</reference>
<keyword evidence="1" id="KW-0863">Zinc-finger</keyword>
<dbReference type="GO" id="GO:0005737">
    <property type="term" value="C:cytoplasm"/>
    <property type="evidence" value="ECO:0007669"/>
    <property type="project" value="TreeGrafter"/>
</dbReference>
<evidence type="ECO:0000256" key="2">
    <source>
        <dbReference type="SAM" id="MobiDB-lite"/>
    </source>
</evidence>
<dbReference type="InterPro" id="IPR015940">
    <property type="entry name" value="UBA"/>
</dbReference>
<dbReference type="CDD" id="cd08204">
    <property type="entry name" value="ArfGap"/>
    <property type="match status" value="1"/>
</dbReference>
<dbReference type="SMART" id="SM00105">
    <property type="entry name" value="ArfGap"/>
    <property type="match status" value="1"/>
</dbReference>
<feature type="domain" description="Arf-GAP" evidence="4">
    <location>
        <begin position="14"/>
        <end position="136"/>
    </location>
</feature>